<feature type="compositionally biased region" description="Polar residues" evidence="1">
    <location>
        <begin position="83"/>
        <end position="94"/>
    </location>
</feature>
<keyword evidence="3" id="KW-1185">Reference proteome</keyword>
<evidence type="ECO:0000313" key="2">
    <source>
        <dbReference type="EMBL" id="KAK6796307.1"/>
    </source>
</evidence>
<proteinExistence type="predicted"/>
<sequence length="139" mass="15265">MCWEILASFVELAEFTQHVAKCPPRRLTVSLMKRSRCYLWKAKGVVIASEVETPQTTHLKPPDMSGKGKNQVVDDTSSDHSMEITSIQFTSSASKKNEEVVGSGTPVHTPMPKAELTNRNRSELHSKAAHDPLALAPAP</sequence>
<evidence type="ECO:0000313" key="3">
    <source>
        <dbReference type="Proteomes" id="UP001371456"/>
    </source>
</evidence>
<dbReference type="EMBL" id="JBANQN010000002">
    <property type="protein sequence ID" value="KAK6796307.1"/>
    <property type="molecule type" value="Genomic_DNA"/>
</dbReference>
<feature type="region of interest" description="Disordered" evidence="1">
    <location>
        <begin position="53"/>
        <end position="139"/>
    </location>
</feature>
<reference evidence="2 3" key="1">
    <citation type="submission" date="2024-02" db="EMBL/GenBank/DDBJ databases">
        <title>de novo genome assembly of Solanum bulbocastanum strain 11H21.</title>
        <authorList>
            <person name="Hosaka A.J."/>
        </authorList>
    </citation>
    <scope>NUCLEOTIDE SEQUENCE [LARGE SCALE GENOMIC DNA]</scope>
    <source>
        <tissue evidence="2">Young leaves</tissue>
    </source>
</reference>
<protein>
    <submittedName>
        <fullName evidence="2">Uncharacterized protein</fullName>
    </submittedName>
</protein>
<organism evidence="2 3">
    <name type="scientific">Solanum bulbocastanum</name>
    <name type="common">Wild potato</name>
    <dbReference type="NCBI Taxonomy" id="147425"/>
    <lineage>
        <taxon>Eukaryota</taxon>
        <taxon>Viridiplantae</taxon>
        <taxon>Streptophyta</taxon>
        <taxon>Embryophyta</taxon>
        <taxon>Tracheophyta</taxon>
        <taxon>Spermatophyta</taxon>
        <taxon>Magnoliopsida</taxon>
        <taxon>eudicotyledons</taxon>
        <taxon>Gunneridae</taxon>
        <taxon>Pentapetalae</taxon>
        <taxon>asterids</taxon>
        <taxon>lamiids</taxon>
        <taxon>Solanales</taxon>
        <taxon>Solanaceae</taxon>
        <taxon>Solanoideae</taxon>
        <taxon>Solaneae</taxon>
        <taxon>Solanum</taxon>
    </lineage>
</organism>
<gene>
    <name evidence="2" type="ORF">RDI58_004008</name>
</gene>
<evidence type="ECO:0000256" key="1">
    <source>
        <dbReference type="SAM" id="MobiDB-lite"/>
    </source>
</evidence>
<comment type="caution">
    <text evidence="2">The sequence shown here is derived from an EMBL/GenBank/DDBJ whole genome shotgun (WGS) entry which is preliminary data.</text>
</comment>
<feature type="compositionally biased region" description="Basic and acidic residues" evidence="1">
    <location>
        <begin position="116"/>
        <end position="130"/>
    </location>
</feature>
<name>A0AAN8U5Q4_SOLBU</name>
<accession>A0AAN8U5Q4</accession>
<dbReference type="AlphaFoldDB" id="A0AAN8U5Q4"/>
<dbReference type="Proteomes" id="UP001371456">
    <property type="component" value="Unassembled WGS sequence"/>
</dbReference>